<reference evidence="2 3" key="1">
    <citation type="submission" date="2013-08" db="EMBL/GenBank/DDBJ databases">
        <authorList>
            <person name="Weinstock G."/>
            <person name="Sodergren E."/>
            <person name="Wylie T."/>
            <person name="Fulton L."/>
            <person name="Fulton R."/>
            <person name="Fronick C."/>
            <person name="O'Laughlin M."/>
            <person name="Godfrey J."/>
            <person name="Miner T."/>
            <person name="Herter B."/>
            <person name="Appelbaum E."/>
            <person name="Cordes M."/>
            <person name="Lek S."/>
            <person name="Wollam A."/>
            <person name="Pepin K.H."/>
            <person name="Palsikar V.B."/>
            <person name="Mitreva M."/>
            <person name="Wilson R.K."/>
        </authorList>
    </citation>
    <scope>NUCLEOTIDE SEQUENCE [LARGE SCALE GENOMIC DNA]</scope>
    <source>
        <strain evidence="2 3">ATCC 15930</strain>
    </source>
</reference>
<sequence length="71" mass="8277">MLLNISRSLAVLITKHNGQPSSACRISTKYMKDMKSMIQKNWLLRGQQRTEQQNRESTQHDYSFNGMANFN</sequence>
<protein>
    <submittedName>
        <fullName evidence="2">Uncharacterized protein</fullName>
    </submittedName>
</protein>
<dbReference type="Proteomes" id="UP000027442">
    <property type="component" value="Unassembled WGS sequence"/>
</dbReference>
<name>A0A069QLQ9_HOYLO</name>
<feature type="region of interest" description="Disordered" evidence="1">
    <location>
        <begin position="47"/>
        <end position="71"/>
    </location>
</feature>
<feature type="compositionally biased region" description="Polar residues" evidence="1">
    <location>
        <begin position="60"/>
        <end position="71"/>
    </location>
</feature>
<evidence type="ECO:0000256" key="1">
    <source>
        <dbReference type="SAM" id="MobiDB-lite"/>
    </source>
</evidence>
<evidence type="ECO:0000313" key="2">
    <source>
        <dbReference type="EMBL" id="KDR50761.1"/>
    </source>
</evidence>
<evidence type="ECO:0000313" key="3">
    <source>
        <dbReference type="Proteomes" id="UP000027442"/>
    </source>
</evidence>
<proteinExistence type="predicted"/>
<dbReference type="PATRIC" id="fig|1122985.7.peg.3318"/>
<accession>A0A069QLQ9</accession>
<comment type="caution">
    <text evidence="2">The sequence shown here is derived from an EMBL/GenBank/DDBJ whole genome shotgun (WGS) entry which is preliminary data.</text>
</comment>
<gene>
    <name evidence="2" type="ORF">HMPREF1991_03203</name>
</gene>
<dbReference type="HOGENOM" id="CLU_2736746_0_0_10"/>
<dbReference type="EMBL" id="JNGW01000140">
    <property type="protein sequence ID" value="KDR50761.1"/>
    <property type="molecule type" value="Genomic_DNA"/>
</dbReference>
<organism evidence="2 3">
    <name type="scientific">Hoylesella loescheii DSM 19665 = JCM 12249 = ATCC 15930</name>
    <dbReference type="NCBI Taxonomy" id="1122985"/>
    <lineage>
        <taxon>Bacteria</taxon>
        <taxon>Pseudomonadati</taxon>
        <taxon>Bacteroidota</taxon>
        <taxon>Bacteroidia</taxon>
        <taxon>Bacteroidales</taxon>
        <taxon>Prevotellaceae</taxon>
        <taxon>Hoylesella</taxon>
    </lineage>
</organism>
<dbReference type="AlphaFoldDB" id="A0A069QLQ9"/>
<keyword evidence="3" id="KW-1185">Reference proteome</keyword>